<feature type="non-terminal residue" evidence="1">
    <location>
        <position position="64"/>
    </location>
</feature>
<keyword evidence="2" id="KW-1185">Reference proteome</keyword>
<reference evidence="1" key="1">
    <citation type="submission" date="2021-06" db="EMBL/GenBank/DDBJ databases">
        <authorList>
            <person name="Kallberg Y."/>
            <person name="Tangrot J."/>
            <person name="Rosling A."/>
        </authorList>
    </citation>
    <scope>NUCLEOTIDE SEQUENCE</scope>
    <source>
        <strain evidence="1">FL966</strain>
    </source>
</reference>
<gene>
    <name evidence="1" type="ORF">CPELLU_LOCUS7761</name>
</gene>
<evidence type="ECO:0000313" key="1">
    <source>
        <dbReference type="EMBL" id="CAG8617683.1"/>
    </source>
</evidence>
<dbReference type="AlphaFoldDB" id="A0A9N9GKQ4"/>
<dbReference type="EMBL" id="CAJVQA010005301">
    <property type="protein sequence ID" value="CAG8617683.1"/>
    <property type="molecule type" value="Genomic_DNA"/>
</dbReference>
<dbReference type="Proteomes" id="UP000789759">
    <property type="component" value="Unassembled WGS sequence"/>
</dbReference>
<accession>A0A9N9GKQ4</accession>
<organism evidence="1 2">
    <name type="scientific">Cetraspora pellucida</name>
    <dbReference type="NCBI Taxonomy" id="1433469"/>
    <lineage>
        <taxon>Eukaryota</taxon>
        <taxon>Fungi</taxon>
        <taxon>Fungi incertae sedis</taxon>
        <taxon>Mucoromycota</taxon>
        <taxon>Glomeromycotina</taxon>
        <taxon>Glomeromycetes</taxon>
        <taxon>Diversisporales</taxon>
        <taxon>Gigasporaceae</taxon>
        <taxon>Cetraspora</taxon>
    </lineage>
</organism>
<comment type="caution">
    <text evidence="1">The sequence shown here is derived from an EMBL/GenBank/DDBJ whole genome shotgun (WGS) entry which is preliminary data.</text>
</comment>
<protein>
    <submittedName>
        <fullName evidence="1">19841_t:CDS:1</fullName>
    </submittedName>
</protein>
<name>A0A9N9GKQ4_9GLOM</name>
<sequence length="64" mass="7091">MVGRQVKISLSSCNHNAFADDVLVVTRINMKDSGKQSLLCNGQKPDGSTYIIMFTDIYDVVKPK</sequence>
<proteinExistence type="predicted"/>
<dbReference type="OrthoDB" id="2472170at2759"/>
<evidence type="ECO:0000313" key="2">
    <source>
        <dbReference type="Proteomes" id="UP000789759"/>
    </source>
</evidence>